<evidence type="ECO:0000313" key="2">
    <source>
        <dbReference type="Proteomes" id="UP000199041"/>
    </source>
</evidence>
<sequence>MTKNYYPELPVVDYHKTSIEMGVAIAALKAFDVSRQVKIAAYCIFRIESGNGKYGVNNNYIGAQADNNRWPDSLNQYIIGTAVKKENMTGKERRFLAFKDVSGSFAFLIDRILSRGLYVGGHCNVIADMDINDAQDWAVAYEKSWVYGSKTAKIPDSELRNILSIYKAGERVF</sequence>
<organism evidence="1 2">
    <name type="scientific">Arachidicoccus rhizosphaerae</name>
    <dbReference type="NCBI Taxonomy" id="551991"/>
    <lineage>
        <taxon>Bacteria</taxon>
        <taxon>Pseudomonadati</taxon>
        <taxon>Bacteroidota</taxon>
        <taxon>Chitinophagia</taxon>
        <taxon>Chitinophagales</taxon>
        <taxon>Chitinophagaceae</taxon>
        <taxon>Arachidicoccus</taxon>
    </lineage>
</organism>
<accession>A0A1H4CFZ9</accession>
<name>A0A1H4CFZ9_9BACT</name>
<keyword evidence="2" id="KW-1185">Reference proteome</keyword>
<dbReference type="AlphaFoldDB" id="A0A1H4CFZ9"/>
<dbReference type="OrthoDB" id="669634at2"/>
<proteinExistence type="predicted"/>
<dbReference type="RefSeq" id="WP_091401041.1">
    <property type="nucleotide sequence ID" value="NZ_FNQY01000031.1"/>
</dbReference>
<protein>
    <submittedName>
        <fullName evidence="1">Uncharacterized protein</fullName>
    </submittedName>
</protein>
<reference evidence="1 2" key="1">
    <citation type="submission" date="2016-10" db="EMBL/GenBank/DDBJ databases">
        <authorList>
            <person name="de Groot N.N."/>
        </authorList>
    </citation>
    <scope>NUCLEOTIDE SEQUENCE [LARGE SCALE GENOMIC DNA]</scope>
    <source>
        <strain evidence="1 2">Vu-144</strain>
    </source>
</reference>
<dbReference type="STRING" id="551991.SAMN05192529_13136"/>
<gene>
    <name evidence="1" type="ORF">SAMN05192529_13136</name>
</gene>
<evidence type="ECO:0000313" key="1">
    <source>
        <dbReference type="EMBL" id="SEA59307.1"/>
    </source>
</evidence>
<dbReference type="Proteomes" id="UP000199041">
    <property type="component" value="Unassembled WGS sequence"/>
</dbReference>
<dbReference type="EMBL" id="FNQY01000031">
    <property type="protein sequence ID" value="SEA59307.1"/>
    <property type="molecule type" value="Genomic_DNA"/>
</dbReference>